<evidence type="ECO:0008006" key="6">
    <source>
        <dbReference type="Google" id="ProtNLM"/>
    </source>
</evidence>
<dbReference type="InParanoid" id="A0A2G5DH65"/>
<dbReference type="Proteomes" id="UP000230069">
    <property type="component" value="Unassembled WGS sequence"/>
</dbReference>
<protein>
    <recommendedName>
        <fullName evidence="6">DUF295 domain-containing protein</fullName>
    </recommendedName>
</protein>
<name>A0A2G5DH65_AQUCA</name>
<evidence type="ECO:0000259" key="2">
    <source>
        <dbReference type="Pfam" id="PF00646"/>
    </source>
</evidence>
<feature type="domain" description="KIB1-4 beta-propeller" evidence="3">
    <location>
        <begin position="145"/>
        <end position="439"/>
    </location>
</feature>
<gene>
    <name evidence="4" type="ORF">AQUCO_02000339v1</name>
</gene>
<reference evidence="4 5" key="1">
    <citation type="submission" date="2017-09" db="EMBL/GenBank/DDBJ databases">
        <title>WGS assembly of Aquilegia coerulea Goldsmith.</title>
        <authorList>
            <person name="Hodges S."/>
            <person name="Kramer E."/>
            <person name="Nordborg M."/>
            <person name="Tomkins J."/>
            <person name="Borevitz J."/>
            <person name="Derieg N."/>
            <person name="Yan J."/>
            <person name="Mihaltcheva S."/>
            <person name="Hayes R.D."/>
            <person name="Rokhsar D."/>
        </authorList>
    </citation>
    <scope>NUCLEOTIDE SEQUENCE [LARGE SCALE GENOMIC DNA]</scope>
    <source>
        <strain evidence="5">cv. Goldsmith</strain>
    </source>
</reference>
<dbReference type="InterPro" id="IPR005174">
    <property type="entry name" value="KIB1-4_b-propeller"/>
</dbReference>
<organism evidence="4 5">
    <name type="scientific">Aquilegia coerulea</name>
    <name type="common">Rocky mountain columbine</name>
    <dbReference type="NCBI Taxonomy" id="218851"/>
    <lineage>
        <taxon>Eukaryota</taxon>
        <taxon>Viridiplantae</taxon>
        <taxon>Streptophyta</taxon>
        <taxon>Embryophyta</taxon>
        <taxon>Tracheophyta</taxon>
        <taxon>Spermatophyta</taxon>
        <taxon>Magnoliopsida</taxon>
        <taxon>Ranunculales</taxon>
        <taxon>Ranunculaceae</taxon>
        <taxon>Thalictroideae</taxon>
        <taxon>Aquilegia</taxon>
    </lineage>
</organism>
<dbReference type="InterPro" id="IPR001810">
    <property type="entry name" value="F-box_dom"/>
</dbReference>
<dbReference type="PANTHER" id="PTHR44259">
    <property type="entry name" value="OS07G0183000 PROTEIN-RELATED"/>
    <property type="match status" value="1"/>
</dbReference>
<dbReference type="Pfam" id="PF00646">
    <property type="entry name" value="F-box"/>
    <property type="match status" value="1"/>
</dbReference>
<dbReference type="Pfam" id="PF03478">
    <property type="entry name" value="Beta-prop_KIB1-4"/>
    <property type="match status" value="1"/>
</dbReference>
<proteinExistence type="predicted"/>
<evidence type="ECO:0000259" key="3">
    <source>
        <dbReference type="Pfam" id="PF03478"/>
    </source>
</evidence>
<evidence type="ECO:0000313" key="5">
    <source>
        <dbReference type="Proteomes" id="UP000230069"/>
    </source>
</evidence>
<evidence type="ECO:0000256" key="1">
    <source>
        <dbReference type="SAM" id="MobiDB-lite"/>
    </source>
</evidence>
<evidence type="ECO:0000313" key="4">
    <source>
        <dbReference type="EMBL" id="PIA42822.1"/>
    </source>
</evidence>
<dbReference type="AlphaFoldDB" id="A0A2G5DH65"/>
<keyword evidence="5" id="KW-1185">Reference proteome</keyword>
<feature type="region of interest" description="Disordered" evidence="1">
    <location>
        <begin position="80"/>
        <end position="118"/>
    </location>
</feature>
<dbReference type="InterPro" id="IPR050942">
    <property type="entry name" value="F-box_BR-signaling"/>
</dbReference>
<dbReference type="STRING" id="218851.A0A2G5DH65"/>
<dbReference type="PANTHER" id="PTHR44259:SF93">
    <property type="entry name" value="PROTEIN, PUTATIVE (DUF295)-RELATED"/>
    <property type="match status" value="1"/>
</dbReference>
<sequence length="475" mass="54430">MISSRPKFKRCVNHPKWAELPSCLLNDIMDRLILLDEYVQFSAVCVSWRNVFDEDKKKKHSYSSSLPLLLVPPHSYKLEEEVEGGGGGGGESYHISKKPRRPGRAIPNNVQKQKQLEEARRKRRLIPQTRSLYNVVTQKVCDDFEVKLPHNYYCRGSSFGWLVTMKPKVKFGYYYKYYVQLYNPFLSYKHNIINLPPLYKILKQDGGNNDVYDGHFCYIRKAVLSWNPMFARNNFVVMAIVSQEWKLAFYTPDNRDWTPVNWEREDTSNFEDIIYFNKTKQFYAVLPTGAVLAIDLITDQGGEAAAGEPAGPHIIPKLTQVAPPIHGGDAASGVRYLVETSSGELLQVHKVIHLNGSSVDDYAEIVKFQVFKLDPAKLEWTLIHDMGDTILFLGDNSSISRSASDFPGCKPNCIYYTDHMAMEQKTGRLYKPQDMGIYNLADGTHQQHYPMASRINFPSPIWLEPTFQRSTIFNT</sequence>
<feature type="domain" description="F-box" evidence="2">
    <location>
        <begin position="17"/>
        <end position="59"/>
    </location>
</feature>
<dbReference type="EMBL" id="KZ305037">
    <property type="protein sequence ID" value="PIA42822.1"/>
    <property type="molecule type" value="Genomic_DNA"/>
</dbReference>
<accession>A0A2G5DH65</accession>